<evidence type="ECO:0000256" key="3">
    <source>
        <dbReference type="ARBA" id="ARBA00004214"/>
    </source>
</evidence>
<feature type="compositionally biased region" description="Acidic residues" evidence="17">
    <location>
        <begin position="1127"/>
        <end position="1139"/>
    </location>
</feature>
<evidence type="ECO:0000256" key="8">
    <source>
        <dbReference type="ARBA" id="ARBA00022840"/>
    </source>
</evidence>
<dbReference type="PROSITE" id="PS50067">
    <property type="entry name" value="KINESIN_MOTOR_2"/>
    <property type="match status" value="1"/>
</dbReference>
<dbReference type="PRINTS" id="PR00380">
    <property type="entry name" value="KINESINHEAVY"/>
</dbReference>
<evidence type="ECO:0000256" key="14">
    <source>
        <dbReference type="ARBA" id="ARBA00073220"/>
    </source>
</evidence>
<feature type="compositionally biased region" description="Polar residues" evidence="17">
    <location>
        <begin position="151"/>
        <end position="169"/>
    </location>
</feature>
<gene>
    <name evidence="19" type="primary">KIF14</name>
    <name evidence="19" type="ORF">AMEX_G19452</name>
</gene>
<name>A0A8T2L7L9_ASTMX</name>
<feature type="compositionally biased region" description="Polar residues" evidence="17">
    <location>
        <begin position="256"/>
        <end position="267"/>
    </location>
</feature>
<reference evidence="19 20" key="1">
    <citation type="submission" date="2021-07" db="EMBL/GenBank/DDBJ databases">
        <authorList>
            <person name="Imarazene B."/>
            <person name="Zahm M."/>
            <person name="Klopp C."/>
            <person name="Cabau C."/>
            <person name="Beille S."/>
            <person name="Jouanno E."/>
            <person name="Castinel A."/>
            <person name="Lluch J."/>
            <person name="Gil L."/>
            <person name="Kuchtly C."/>
            <person name="Lopez Roques C."/>
            <person name="Donnadieu C."/>
            <person name="Parrinello H."/>
            <person name="Journot L."/>
            <person name="Du K."/>
            <person name="Schartl M."/>
            <person name="Retaux S."/>
            <person name="Guiguen Y."/>
        </authorList>
    </citation>
    <scope>NUCLEOTIDE SEQUENCE [LARGE SCALE GENOMIC DNA]</scope>
    <source>
        <strain evidence="19">Pach_M1</strain>
        <tissue evidence="19">Testis</tissue>
    </source>
</reference>
<dbReference type="CDD" id="cd01365">
    <property type="entry name" value="KISc_KIF1A_KIF1B"/>
    <property type="match status" value="1"/>
</dbReference>
<dbReference type="GO" id="GO:0030496">
    <property type="term" value="C:midbody"/>
    <property type="evidence" value="ECO:0007669"/>
    <property type="project" value="UniProtKB-SubCell"/>
</dbReference>
<evidence type="ECO:0000256" key="11">
    <source>
        <dbReference type="ARBA" id="ARBA00023212"/>
    </source>
</evidence>
<evidence type="ECO:0000256" key="13">
    <source>
        <dbReference type="ARBA" id="ARBA00064520"/>
    </source>
</evidence>
<dbReference type="CTD" id="9928"/>
<dbReference type="InterPro" id="IPR036961">
    <property type="entry name" value="Kinesin_motor_dom_sf"/>
</dbReference>
<dbReference type="GO" id="GO:0005819">
    <property type="term" value="C:spindle"/>
    <property type="evidence" value="ECO:0007669"/>
    <property type="project" value="UniProtKB-SubCell"/>
</dbReference>
<feature type="compositionally biased region" description="Polar residues" evidence="17">
    <location>
        <begin position="65"/>
        <end position="75"/>
    </location>
</feature>
<feature type="region of interest" description="Disordered" evidence="17">
    <location>
        <begin position="31"/>
        <end position="106"/>
    </location>
</feature>
<dbReference type="GO" id="GO:0007018">
    <property type="term" value="P:microtubule-based movement"/>
    <property type="evidence" value="ECO:0007669"/>
    <property type="project" value="InterPro"/>
</dbReference>
<comment type="subcellular location">
    <subcellularLocation>
        <location evidence="2">Cytoplasm</location>
        <location evidence="2">Cytoskeleton</location>
        <location evidence="2">Spindle</location>
    </subcellularLocation>
    <subcellularLocation>
        <location evidence="3">Midbody</location>
    </subcellularLocation>
    <subcellularLocation>
        <location evidence="1">Nucleus</location>
    </subcellularLocation>
</comment>
<dbReference type="InterPro" id="IPR056523">
    <property type="entry name" value="4HB_KIF14"/>
</dbReference>
<dbReference type="FunFam" id="3.40.850.10:FF:000042">
    <property type="entry name" value="Kinesin family member 14"/>
    <property type="match status" value="1"/>
</dbReference>
<keyword evidence="12" id="KW-0539">Nucleus</keyword>
<dbReference type="EMBL" id="JAICCE010000016">
    <property type="protein sequence ID" value="KAG9266797.1"/>
    <property type="molecule type" value="Genomic_DNA"/>
</dbReference>
<feature type="region of interest" description="Disordered" evidence="17">
    <location>
        <begin position="255"/>
        <end position="292"/>
    </location>
</feature>
<evidence type="ECO:0000256" key="4">
    <source>
        <dbReference type="ARBA" id="ARBA00022490"/>
    </source>
</evidence>
<feature type="domain" description="Kinesin motor" evidence="18">
    <location>
        <begin position="314"/>
        <end position="658"/>
    </location>
</feature>
<evidence type="ECO:0000256" key="10">
    <source>
        <dbReference type="ARBA" id="ARBA00023175"/>
    </source>
</evidence>
<dbReference type="Gene3D" id="2.60.200.20">
    <property type="match status" value="1"/>
</dbReference>
<keyword evidence="6" id="KW-0493">Microtubule</keyword>
<comment type="similarity">
    <text evidence="15">Belongs to the TRAFAC class myosin-kinesin ATPase superfamily. Kinesin family.</text>
</comment>
<dbReference type="PANTHER" id="PTHR47117:SF7">
    <property type="entry name" value="KINESIN-LIKE PROTEIN KIF14"/>
    <property type="match status" value="1"/>
</dbReference>
<feature type="region of interest" description="Disordered" evidence="17">
    <location>
        <begin position="132"/>
        <end position="189"/>
    </location>
</feature>
<feature type="binding site" evidence="15">
    <location>
        <begin position="403"/>
        <end position="410"/>
    </location>
    <ligand>
        <name>ATP</name>
        <dbReference type="ChEBI" id="CHEBI:30616"/>
    </ligand>
</feature>
<feature type="coiled-coil region" evidence="16">
    <location>
        <begin position="884"/>
        <end position="1026"/>
    </location>
</feature>
<dbReference type="GO" id="GO:0048731">
    <property type="term" value="P:system development"/>
    <property type="evidence" value="ECO:0007669"/>
    <property type="project" value="UniProtKB-ARBA"/>
</dbReference>
<feature type="compositionally biased region" description="Basic residues" evidence="17">
    <location>
        <begin position="79"/>
        <end position="88"/>
    </location>
</feature>
<dbReference type="GO" id="GO:0005634">
    <property type="term" value="C:nucleus"/>
    <property type="evidence" value="ECO:0007669"/>
    <property type="project" value="UniProtKB-SubCell"/>
</dbReference>
<keyword evidence="9 16" id="KW-0175">Coiled coil</keyword>
<dbReference type="InterPro" id="IPR027417">
    <property type="entry name" value="P-loop_NTPase"/>
</dbReference>
<dbReference type="Gene3D" id="3.40.850.10">
    <property type="entry name" value="Kinesin motor domain"/>
    <property type="match status" value="1"/>
</dbReference>
<keyword evidence="8 15" id="KW-0067">ATP-binding</keyword>
<evidence type="ECO:0000256" key="15">
    <source>
        <dbReference type="PROSITE-ProRule" id="PRU00283"/>
    </source>
</evidence>
<keyword evidence="5" id="KW-0597">Phosphoprotein</keyword>
<evidence type="ECO:0000313" key="19">
    <source>
        <dbReference type="EMBL" id="KAG9266797.1"/>
    </source>
</evidence>
<keyword evidence="10 15" id="KW-0505">Motor protein</keyword>
<dbReference type="PROSITE" id="PS00411">
    <property type="entry name" value="KINESIN_MOTOR_1"/>
    <property type="match status" value="1"/>
</dbReference>
<dbReference type="InterPro" id="IPR019821">
    <property type="entry name" value="Kinesin_motor_CS"/>
</dbReference>
<dbReference type="GO" id="GO:0003777">
    <property type="term" value="F:microtubule motor activity"/>
    <property type="evidence" value="ECO:0007669"/>
    <property type="project" value="InterPro"/>
</dbReference>
<feature type="compositionally biased region" description="Basic and acidic residues" evidence="17">
    <location>
        <begin position="217"/>
        <end position="226"/>
    </location>
</feature>
<dbReference type="Pfam" id="PF16183">
    <property type="entry name" value="Kinesin_assoc"/>
    <property type="match status" value="1"/>
</dbReference>
<dbReference type="Pfam" id="PF23313">
    <property type="entry name" value="4HB_KIF14"/>
    <property type="match status" value="1"/>
</dbReference>
<keyword evidence="7 15" id="KW-0547">Nucleotide-binding</keyword>
<organism evidence="19 20">
    <name type="scientific">Astyanax mexicanus</name>
    <name type="common">Blind cave fish</name>
    <name type="synonym">Astyanax fasciatus mexicanus</name>
    <dbReference type="NCBI Taxonomy" id="7994"/>
    <lineage>
        <taxon>Eukaryota</taxon>
        <taxon>Metazoa</taxon>
        <taxon>Chordata</taxon>
        <taxon>Craniata</taxon>
        <taxon>Vertebrata</taxon>
        <taxon>Euteleostomi</taxon>
        <taxon>Actinopterygii</taxon>
        <taxon>Neopterygii</taxon>
        <taxon>Teleostei</taxon>
        <taxon>Ostariophysi</taxon>
        <taxon>Characiformes</taxon>
        <taxon>Characoidei</taxon>
        <taxon>Acestrorhamphidae</taxon>
        <taxon>Acestrorhamphinae</taxon>
        <taxon>Astyanax</taxon>
    </lineage>
</organism>
<dbReference type="InterPro" id="IPR008984">
    <property type="entry name" value="SMAD_FHA_dom_sf"/>
</dbReference>
<dbReference type="InterPro" id="IPR000253">
    <property type="entry name" value="FHA_dom"/>
</dbReference>
<dbReference type="FunFam" id="2.60.200.20:FF:000020">
    <property type="entry name" value="Kinesin family member 14"/>
    <property type="match status" value="1"/>
</dbReference>
<evidence type="ECO:0000256" key="1">
    <source>
        <dbReference type="ARBA" id="ARBA00004123"/>
    </source>
</evidence>
<comment type="subunit">
    <text evidence="13">Directly interacts with PRC1 within a complex also containing KIF4A, KIF20A and KIF23; targets to the central spindle. Directly interacts with CIT depending on the activation state of the kinase (stronger interaction with the kinase-dead form); targets to the midbody. Interacts with ARRB2; the interaction is detected in the nucleus upon OR1D2 stimulation. Interacts with AKT1; the interaction is detected in the plasma membrane upon INS stimulation and promotes AKT1 phosphorylation. Interacts with SVIL; at midbody during cytokinesis. Interacts with RADIL (via PDZ domain); recruits RADIL to the microtubule network restricting RADIL from interaction with activated RAP1A.</text>
</comment>
<feature type="compositionally biased region" description="Polar residues" evidence="17">
    <location>
        <begin position="178"/>
        <end position="187"/>
    </location>
</feature>
<evidence type="ECO:0000256" key="12">
    <source>
        <dbReference type="ARBA" id="ARBA00023242"/>
    </source>
</evidence>
<feature type="compositionally biased region" description="Polar residues" evidence="17">
    <location>
        <begin position="227"/>
        <end position="241"/>
    </location>
</feature>
<dbReference type="PANTHER" id="PTHR47117">
    <property type="entry name" value="STAR-RELATED LIPID TRANSFER PROTEIN 9"/>
    <property type="match status" value="1"/>
</dbReference>
<evidence type="ECO:0000256" key="7">
    <source>
        <dbReference type="ARBA" id="ARBA00022741"/>
    </source>
</evidence>
<dbReference type="GO" id="GO:0005874">
    <property type="term" value="C:microtubule"/>
    <property type="evidence" value="ECO:0007669"/>
    <property type="project" value="UniProtKB-KW"/>
</dbReference>
<keyword evidence="4" id="KW-0963">Cytoplasm</keyword>
<feature type="region of interest" description="Disordered" evidence="17">
    <location>
        <begin position="1120"/>
        <end position="1155"/>
    </location>
</feature>
<dbReference type="InterPro" id="IPR001752">
    <property type="entry name" value="Kinesin_motor_dom"/>
</dbReference>
<dbReference type="SUPFAM" id="SSF52540">
    <property type="entry name" value="P-loop containing nucleoside triphosphate hydrolases"/>
    <property type="match status" value="1"/>
</dbReference>
<evidence type="ECO:0000256" key="6">
    <source>
        <dbReference type="ARBA" id="ARBA00022701"/>
    </source>
</evidence>
<feature type="region of interest" description="Disordered" evidence="17">
    <location>
        <begin position="207"/>
        <end position="241"/>
    </location>
</feature>
<dbReference type="SMART" id="SM00129">
    <property type="entry name" value="KISc"/>
    <property type="match status" value="1"/>
</dbReference>
<dbReference type="InterPro" id="IPR032405">
    <property type="entry name" value="Kinesin_assoc"/>
</dbReference>
<dbReference type="SUPFAM" id="SSF49879">
    <property type="entry name" value="SMAD/FHA domain"/>
    <property type="match status" value="1"/>
</dbReference>
<dbReference type="Pfam" id="PF00225">
    <property type="entry name" value="Kinesin"/>
    <property type="match status" value="1"/>
</dbReference>
<dbReference type="GO" id="GO:0008017">
    <property type="term" value="F:microtubule binding"/>
    <property type="evidence" value="ECO:0007669"/>
    <property type="project" value="InterPro"/>
</dbReference>
<proteinExistence type="inferred from homology"/>
<dbReference type="SMART" id="SM00240">
    <property type="entry name" value="FHA"/>
    <property type="match status" value="1"/>
</dbReference>
<keyword evidence="11" id="KW-0206">Cytoskeleton</keyword>
<evidence type="ECO:0000256" key="9">
    <source>
        <dbReference type="ARBA" id="ARBA00023054"/>
    </source>
</evidence>
<feature type="compositionally biased region" description="Low complexity" evidence="17">
    <location>
        <begin position="1143"/>
        <end position="1153"/>
    </location>
</feature>
<feature type="compositionally biased region" description="Basic and acidic residues" evidence="17">
    <location>
        <begin position="132"/>
        <end position="142"/>
    </location>
</feature>
<dbReference type="OrthoDB" id="3176171at2759"/>
<dbReference type="CDD" id="cd22707">
    <property type="entry name" value="FHA_KIF14"/>
    <property type="match status" value="1"/>
</dbReference>
<evidence type="ECO:0000256" key="5">
    <source>
        <dbReference type="ARBA" id="ARBA00022553"/>
    </source>
</evidence>
<feature type="coiled-coil region" evidence="16">
    <location>
        <begin position="698"/>
        <end position="743"/>
    </location>
</feature>
<dbReference type="Proteomes" id="UP000752171">
    <property type="component" value="Unassembled WGS sequence"/>
</dbReference>
<dbReference type="GO" id="GO:0005524">
    <property type="term" value="F:ATP binding"/>
    <property type="evidence" value="ECO:0007669"/>
    <property type="project" value="UniProtKB-UniRule"/>
</dbReference>
<evidence type="ECO:0000256" key="17">
    <source>
        <dbReference type="SAM" id="MobiDB-lite"/>
    </source>
</evidence>
<evidence type="ECO:0000256" key="16">
    <source>
        <dbReference type="SAM" id="Coils"/>
    </source>
</evidence>
<dbReference type="GO" id="GO:0043066">
    <property type="term" value="P:negative regulation of apoptotic process"/>
    <property type="evidence" value="ECO:0007669"/>
    <property type="project" value="UniProtKB-ARBA"/>
</dbReference>
<sequence length="1615" mass="179538">MDALKGEETSCSLDKSNVKEINKTYIISALNKSAPRSNASSTSFSGARLTLQRRKTNSKGPELSSDLQDTENQSEPHGKRLTLQRRTRAGSVDKGTPSADEKKRAWVSSAVLSEPNSARTPGRLALLRSASLRDTESKRAPKDLLQPPNTPCTTAATEKSSTRPAQTAKVNAAHDQAKASSTPTGKTQFEKLSLKKEVFERLATRDVPKPVSLKQHPCVDRSKHSSTDSGKPQASSSKKVPLINNQSKNLMMAVTPRSTQVRKTTAQTSSTTPSGTMSSTKARPPTTSETLLSTEGKLVSQAATHPELKMEDSAVTVAVRVRPFSSREKGENSCQVIFMDNQETVVQHPDTKQTYTFAFDFSFCSLDEMDPRFASQQTVYENLAKPLLERAFEGFNTCLFAYGQTGSGKSYTMMGFGEEAGIIPRFCEELFLRLSRADSKEDTCHLEMSYFEVYNEKIHDLLVAKDEQNQKKMPLRVREHPVEGPYVEDLSTNVVSSYGDIQTWLELGNKQRATAATGMNDKSSRSHSVFTLVMTQTKTELVEGEEHVHRIISRINLVDLAGSERCATAQTSGDRLREGASINKSLLTLGKVISALSEQAQSRKKVFIPYRESVLTWLLKESLGGNSKTAMIATLSPAASNVDETLSTLRYAQQARLIINVAKVNEDTNAKLIRELKAEVEKLRAAQMSSQGIHPEKMRQFQQEITALKSQLSRQEREMAEVHRSWKEKLEQAEWRKREETKELQRVGITFKVDNRLPNLVNLNEDPQLSEMLLYMIKEGQTKVGKLKSESAHDIQLSGALIADEHCVISNINGTVSITPMKNAKTFVNGILVSEATVLHHGDRVILGGDHYFRFNHPAEVQSGKRASCWSSGDVQKDFEFAKNELLSAQRAQLEAEIEDARLKAKEEMMQGIQVAKEMAQKELFDQKLQYEHRIKSLERELEQEGERKRAQELERKQVASKMEELQTAKTLLEQEMNMHKKRLQMETQATRQAMADNDIRHAKILEALESEKRKIAGDLAEIQRKRALKSNHTSRTGNLVPPQWDAMKLSLMIEEANKISGKFRKHTVFSRNDVTETESGNGGNAEMQIQVQNTKLGISTFWSLEKFQSSLVAMRELEEGNRTSQDDDVFYDPNDQWEPDISSSSSTSSSSFSRRRSRSLLKSRRISGRLYEIRVHPIQSLNCTSSQSAGLMGMSKPHSHHSSSLDSTLPGICKDLIAAMVSHLRASPSAEENKSLADKLTLDLLSIHNAANSIASLYEQLDDNSQDNLFACSTDAQTHLVRATSAIERAVFITMHWIANIQPSTQSVSRTAEELKTEVKNMGSYFQLLIQGCDSEISSMVTEAQRKSARCLDAALIAIGLLATVTGTHLHLSDLGSDSIGRRPAVVCVREGMCRGVRALLEEGLSVSREMLKHAQLAQPRAQILQSLKMKMLDVAKALQSYIHCNMSEKPDCLDNSSEDDTSHLESIKNTANKLFQLNQAVQQLHSTLSRTLRGRGSDAHLSSLKEAVQSLTKTIDDIVHGLPRQTDVNLSVSLQLPCSKSIMAARDAVHLALCSLAAVFDESMEENMEMSNSNNIFAENQKSGYGTRNEAIPKVVYSLSSGVSSCSTDIRWV</sequence>
<accession>A0A8T2L7L9</accession>
<protein>
    <recommendedName>
        <fullName evidence="14">Kinesin-like protein KIF14</fullName>
    </recommendedName>
</protein>
<feature type="compositionally biased region" description="Low complexity" evidence="17">
    <location>
        <begin position="268"/>
        <end position="280"/>
    </location>
</feature>
<dbReference type="Pfam" id="PF00498">
    <property type="entry name" value="FHA"/>
    <property type="match status" value="1"/>
</dbReference>
<comment type="caution">
    <text evidence="19">The sequence shown here is derived from an EMBL/GenBank/DDBJ whole genome shotgun (WGS) entry which is preliminary data.</text>
</comment>
<feature type="compositionally biased region" description="Polar residues" evidence="17">
    <location>
        <begin position="31"/>
        <end position="45"/>
    </location>
</feature>
<evidence type="ECO:0000256" key="2">
    <source>
        <dbReference type="ARBA" id="ARBA00004186"/>
    </source>
</evidence>
<evidence type="ECO:0000313" key="20">
    <source>
        <dbReference type="Proteomes" id="UP000752171"/>
    </source>
</evidence>
<dbReference type="GeneID" id="103036299"/>
<evidence type="ECO:0000259" key="18">
    <source>
        <dbReference type="PROSITE" id="PS50067"/>
    </source>
</evidence>